<accession>A0A8D5JKZ3</accession>
<evidence type="ECO:0000313" key="3">
    <source>
        <dbReference type="Proteomes" id="UP000826722"/>
    </source>
</evidence>
<dbReference type="EMBL" id="AP024110">
    <property type="protein sequence ID" value="BCM24385.1"/>
    <property type="molecule type" value="Genomic_DNA"/>
</dbReference>
<name>A0A8D5JKZ3_9PROT</name>
<dbReference type="Gene3D" id="2.120.10.30">
    <property type="entry name" value="TolB, C-terminal domain"/>
    <property type="match status" value="1"/>
</dbReference>
<keyword evidence="3" id="KW-1185">Reference proteome</keyword>
<dbReference type="Pfam" id="PF07995">
    <property type="entry name" value="GSDH"/>
    <property type="match status" value="1"/>
</dbReference>
<dbReference type="InterPro" id="IPR012938">
    <property type="entry name" value="Glc/Sorbosone_DH"/>
</dbReference>
<organism evidence="2 3">
    <name type="scientific">Methyloradius palustris</name>
    <dbReference type="NCBI Taxonomy" id="2778876"/>
    <lineage>
        <taxon>Bacteria</taxon>
        <taxon>Pseudomonadati</taxon>
        <taxon>Pseudomonadota</taxon>
        <taxon>Betaproteobacteria</taxon>
        <taxon>Nitrosomonadales</taxon>
        <taxon>Methylophilaceae</taxon>
        <taxon>Methyloradius</taxon>
    </lineage>
</organism>
<dbReference type="InterPro" id="IPR011042">
    <property type="entry name" value="6-blade_b-propeller_TolB-like"/>
</dbReference>
<protein>
    <recommendedName>
        <fullName evidence="1">Glucose/Sorbosone dehydrogenase domain-containing protein</fullName>
    </recommendedName>
</protein>
<dbReference type="KEGG" id="mpau:ZMTM_06440"/>
<dbReference type="InterPro" id="IPR011041">
    <property type="entry name" value="Quinoprot_gluc/sorb_DH_b-prop"/>
</dbReference>
<evidence type="ECO:0000259" key="1">
    <source>
        <dbReference type="Pfam" id="PF07995"/>
    </source>
</evidence>
<feature type="domain" description="Glucose/Sorbosone dehydrogenase" evidence="1">
    <location>
        <begin position="122"/>
        <end position="401"/>
    </location>
</feature>
<dbReference type="Proteomes" id="UP000826722">
    <property type="component" value="Chromosome"/>
</dbReference>
<sequence length="407" mass="44938">MLLSLSTFAAEDSGSIPSKPSSPYPAVLDASANSNGDVEPIKIASVYGTLALKEYKLPFEDAYPSGSFEKLNKNQFIFISKCGDVYFSNLDFTKPDGELVLVKPAKALSKYTPGSDESTDESSSKKVVYCKDLSGVKDSLIVKNSLFVAYTTWDEQNNGARLAVSEFDLDLVNSEVTFKREIYLSRPAIKEPFLGHQVGGKMALGENENTLYLAIGDFSKPDKVQDKTTSLGKVIKIDLKSLSAEVYATGFRSPNGGLFYDHETNELWLDDHGPRGGDEINLVKRGKNYGWPIVSYGTIYERDGIGGYYGNKFNNHEGYEKPAMTFVPSIGIGPIAKYASTGKNDYWDNDYFVAGMGSMTLLRIRKEGTNLVYAEPVLTGYRIRAIKIDPDGTFYLKTDHNQLLISD</sequence>
<dbReference type="PANTHER" id="PTHR19328">
    <property type="entry name" value="HEDGEHOG-INTERACTING PROTEIN"/>
    <property type="match status" value="1"/>
</dbReference>
<evidence type="ECO:0000313" key="2">
    <source>
        <dbReference type="EMBL" id="BCM24385.1"/>
    </source>
</evidence>
<dbReference type="PANTHER" id="PTHR19328:SF75">
    <property type="entry name" value="ALDOSE SUGAR DEHYDROGENASE YLII"/>
    <property type="match status" value="1"/>
</dbReference>
<dbReference type="SUPFAM" id="SSF50952">
    <property type="entry name" value="Soluble quinoprotein glucose dehydrogenase"/>
    <property type="match status" value="1"/>
</dbReference>
<reference evidence="2" key="1">
    <citation type="journal article" date="2021" name="Arch. Microbiol.">
        <title>Methyloradius palustris gen. nov., sp. nov., a methanol-oxidizing bacterium isolated from snow.</title>
        <authorList>
            <person name="Miyadera T."/>
            <person name="Kojima H."/>
            <person name="Fukui M."/>
        </authorList>
    </citation>
    <scope>NUCLEOTIDE SEQUENCE</scope>
    <source>
        <strain evidence="2">Zm11</strain>
    </source>
</reference>
<proteinExistence type="predicted"/>
<dbReference type="AlphaFoldDB" id="A0A8D5JKZ3"/>
<gene>
    <name evidence="2" type="ORF">ZMTM_06440</name>
</gene>